<reference evidence="2" key="1">
    <citation type="submission" date="2019-12" db="EMBL/GenBank/DDBJ databases">
        <authorList>
            <person name="Cremers G."/>
        </authorList>
    </citation>
    <scope>NUCLEOTIDE SEQUENCE</scope>
    <source>
        <strain evidence="2">Vvax</strain>
    </source>
</reference>
<proteinExistence type="predicted"/>
<dbReference type="AlphaFoldDB" id="A0A679IKY9"/>
<sequence length="780" mass="86255">MDSFAWVNDLSDRLEEEGQQRLAYLIHDVPHQQFQGNHALVEALVPEALATARSLDIPWLDVYFKHWLCASRVARHHGEVQLGEVVSAYEGAHQEKTQGCPQSVCVTQDLVATYANVDGPGWAQERLDACDETLARIDPSWGCFGCLSIERANAMGDQGQPREAVLYLKNQREQQRRAGEEVTTLFVTTEVEQWLAAGDARTALQLLDDSEDDADEDDRREQSARLLQRCRALAMAGEPQAGWDMLPAFEDLEVADHVSWCRAAIVAARALPELNTPALGHAIWTTIEHLHTVGSHRLLIDLANAQAELALARQVPWLAAQAVARARHHVPLLREDFGAGASVQKAAQALAAAAVPDAPRSPEELPGWLRSPEAEGLSNETVIQWLEQAHLALPHDEGLAMMLASALSNYGCHELARTRLQAMVLAAPQSVALQNHWFGLCFNAGDLAAIEEQARRIDAAQPSMAAWYRARVAFKEARYAQVGPLVEQVLQHDPEAVPTRRLWADAAMQLKDFGTAVAQRRMVLEAEEAPGPNQRWELLIAATAAQQWAEVRAQARALEMELEAGQPEDDVIEEDWGLVYLRHDENGRERDVLARRTGPATARIVQPSPRGLAQRLGDWVVFEPKLAEQPPEDEEELRSYTRVFTEPVHVLHKGGHGPSYMIDGVHPGEDRVSALRDALDEEGWSTWQYSNDHYRVTDPDASGEDIGDDGEEGDDDDDDIEDGLPGLYLAVTAPSDVPPHVIAARVAALCKGLQLCWTELARAAGEPTEWHEAMEARYGL</sequence>
<protein>
    <submittedName>
        <fullName evidence="2">Uncharacterized protein</fullName>
    </submittedName>
</protein>
<dbReference type="Gene3D" id="1.25.40.10">
    <property type="entry name" value="Tetratricopeptide repeat domain"/>
    <property type="match status" value="1"/>
</dbReference>
<dbReference type="InterPro" id="IPR011990">
    <property type="entry name" value="TPR-like_helical_dom_sf"/>
</dbReference>
<gene>
    <name evidence="2" type="ORF">VVAX_00103</name>
</gene>
<accession>A0A679IKY9</accession>
<evidence type="ECO:0000313" key="2">
    <source>
        <dbReference type="EMBL" id="CAA2099171.1"/>
    </source>
</evidence>
<organism evidence="2">
    <name type="scientific">Variovorax paradoxus</name>
    <dbReference type="NCBI Taxonomy" id="34073"/>
    <lineage>
        <taxon>Bacteria</taxon>
        <taxon>Pseudomonadati</taxon>
        <taxon>Pseudomonadota</taxon>
        <taxon>Betaproteobacteria</taxon>
        <taxon>Burkholderiales</taxon>
        <taxon>Comamonadaceae</taxon>
        <taxon>Variovorax</taxon>
    </lineage>
</organism>
<feature type="region of interest" description="Disordered" evidence="1">
    <location>
        <begin position="690"/>
        <end position="724"/>
    </location>
</feature>
<evidence type="ECO:0000256" key="1">
    <source>
        <dbReference type="SAM" id="MobiDB-lite"/>
    </source>
</evidence>
<dbReference type="EMBL" id="LR743507">
    <property type="protein sequence ID" value="CAA2099171.1"/>
    <property type="molecule type" value="Genomic_DNA"/>
</dbReference>
<feature type="compositionally biased region" description="Acidic residues" evidence="1">
    <location>
        <begin position="701"/>
        <end position="722"/>
    </location>
</feature>
<dbReference type="RefSeq" id="WP_339087894.1">
    <property type="nucleotide sequence ID" value="NZ_LR743507.1"/>
</dbReference>
<name>A0A679IKY9_VARPD</name>